<dbReference type="EMBL" id="FXAZ01000002">
    <property type="protein sequence ID" value="SMG32644.1"/>
    <property type="molecule type" value="Genomic_DNA"/>
</dbReference>
<dbReference type="RefSeq" id="WP_085494043.1">
    <property type="nucleotide sequence ID" value="NZ_FXAZ01000002.1"/>
</dbReference>
<proteinExistence type="predicted"/>
<evidence type="ECO:0008006" key="3">
    <source>
        <dbReference type="Google" id="ProtNLM"/>
    </source>
</evidence>
<organism evidence="1 2">
    <name type="scientific">Paenibacillus aquistagni</name>
    <dbReference type="NCBI Taxonomy" id="1852522"/>
    <lineage>
        <taxon>Bacteria</taxon>
        <taxon>Bacillati</taxon>
        <taxon>Bacillota</taxon>
        <taxon>Bacilli</taxon>
        <taxon>Bacillales</taxon>
        <taxon>Paenibacillaceae</taxon>
        <taxon>Paenibacillus</taxon>
    </lineage>
</organism>
<accession>A0A1X7JW46</accession>
<evidence type="ECO:0000313" key="1">
    <source>
        <dbReference type="EMBL" id="SMG32644.1"/>
    </source>
</evidence>
<dbReference type="OrthoDB" id="2377160at2"/>
<dbReference type="Proteomes" id="UP000193834">
    <property type="component" value="Unassembled WGS sequence"/>
</dbReference>
<sequence>MSLFFIGTILVFYGLPLVGLIILIILGKKYFDKRYKQVEHPRDVLGLGADYVPTKEIFIDPKDGFKYQVYFNPRTGDRQYIRM</sequence>
<protein>
    <recommendedName>
        <fullName evidence="3">HD family phosphohydrolase</fullName>
    </recommendedName>
</protein>
<reference evidence="1 2" key="1">
    <citation type="submission" date="2017-04" db="EMBL/GenBank/DDBJ databases">
        <authorList>
            <person name="Afonso C.L."/>
            <person name="Miller P.J."/>
            <person name="Scott M.A."/>
            <person name="Spackman E."/>
            <person name="Goraichik I."/>
            <person name="Dimitrov K.M."/>
            <person name="Suarez D.L."/>
            <person name="Swayne D.E."/>
        </authorList>
    </citation>
    <scope>NUCLEOTIDE SEQUENCE [LARGE SCALE GENOMIC DNA]</scope>
    <source>
        <strain evidence="1 2">11</strain>
    </source>
</reference>
<keyword evidence="2" id="KW-1185">Reference proteome</keyword>
<evidence type="ECO:0000313" key="2">
    <source>
        <dbReference type="Proteomes" id="UP000193834"/>
    </source>
</evidence>
<dbReference type="AlphaFoldDB" id="A0A1X7JW46"/>
<name>A0A1X7JW46_9BACL</name>
<gene>
    <name evidence="1" type="ORF">SAMN06295960_1793</name>
</gene>